<comment type="caution">
    <text evidence="2">The sequence shown here is derived from an EMBL/GenBank/DDBJ whole genome shotgun (WGS) entry which is preliminary data.</text>
</comment>
<dbReference type="EMBL" id="SLVV01000009">
    <property type="protein sequence ID" value="TCN22986.1"/>
    <property type="molecule type" value="Genomic_DNA"/>
</dbReference>
<keyword evidence="1" id="KW-0472">Membrane</keyword>
<organism evidence="2 3">
    <name type="scientific">Mesobacillus foraminis</name>
    <dbReference type="NCBI Taxonomy" id="279826"/>
    <lineage>
        <taxon>Bacteria</taxon>
        <taxon>Bacillati</taxon>
        <taxon>Bacillota</taxon>
        <taxon>Bacilli</taxon>
        <taxon>Bacillales</taxon>
        <taxon>Bacillaceae</taxon>
        <taxon>Mesobacillus</taxon>
    </lineage>
</organism>
<keyword evidence="1" id="KW-1133">Transmembrane helix</keyword>
<reference evidence="2 3" key="1">
    <citation type="journal article" date="2015" name="Stand. Genomic Sci.">
        <title>Genomic Encyclopedia of Bacterial and Archaeal Type Strains, Phase III: the genomes of soil and plant-associated and newly described type strains.</title>
        <authorList>
            <person name="Whitman W.B."/>
            <person name="Woyke T."/>
            <person name="Klenk H.P."/>
            <person name="Zhou Y."/>
            <person name="Lilburn T.G."/>
            <person name="Beck B.J."/>
            <person name="De Vos P."/>
            <person name="Vandamme P."/>
            <person name="Eisen J.A."/>
            <person name="Garrity G."/>
            <person name="Hugenholtz P."/>
            <person name="Kyrpides N.C."/>
        </authorList>
    </citation>
    <scope>NUCLEOTIDE SEQUENCE [LARGE SCALE GENOMIC DNA]</scope>
    <source>
        <strain evidence="2 3">CV53</strain>
    </source>
</reference>
<keyword evidence="1" id="KW-0812">Transmembrane</keyword>
<evidence type="ECO:0000313" key="3">
    <source>
        <dbReference type="Proteomes" id="UP000295689"/>
    </source>
</evidence>
<dbReference type="Proteomes" id="UP000295689">
    <property type="component" value="Unassembled WGS sequence"/>
</dbReference>
<proteinExistence type="predicted"/>
<dbReference type="AlphaFoldDB" id="A0A4R2B8T8"/>
<protein>
    <submittedName>
        <fullName evidence="2">Uncharacterized protein</fullName>
    </submittedName>
</protein>
<evidence type="ECO:0000313" key="2">
    <source>
        <dbReference type="EMBL" id="TCN22986.1"/>
    </source>
</evidence>
<name>A0A4R2B8T8_9BACI</name>
<sequence length="31" mass="3728">MKKNNWLLFALLLIMAIAWGVYYWLFIIPGK</sequence>
<accession>A0A4R2B8T8</accession>
<gene>
    <name evidence="2" type="ORF">EV146_109143</name>
</gene>
<evidence type="ECO:0000256" key="1">
    <source>
        <dbReference type="SAM" id="Phobius"/>
    </source>
</evidence>
<keyword evidence="3" id="KW-1185">Reference proteome</keyword>
<feature type="transmembrane region" description="Helical" evidence="1">
    <location>
        <begin position="6"/>
        <end position="26"/>
    </location>
</feature>